<dbReference type="AlphaFoldDB" id="A0A5A7NMU4"/>
<keyword evidence="1" id="KW-0805">Transcription regulation</keyword>
<dbReference type="GO" id="GO:0003677">
    <property type="term" value="F:DNA binding"/>
    <property type="evidence" value="ECO:0007669"/>
    <property type="project" value="UniProtKB-KW"/>
</dbReference>
<dbReference type="InterPro" id="IPR036388">
    <property type="entry name" value="WH-like_DNA-bd_sf"/>
</dbReference>
<dbReference type="CDD" id="cd07377">
    <property type="entry name" value="WHTH_GntR"/>
    <property type="match status" value="1"/>
</dbReference>
<evidence type="ECO:0000256" key="1">
    <source>
        <dbReference type="ARBA" id="ARBA00023015"/>
    </source>
</evidence>
<dbReference type="Pfam" id="PF00392">
    <property type="entry name" value="GntR"/>
    <property type="match status" value="1"/>
</dbReference>
<dbReference type="InterPro" id="IPR008920">
    <property type="entry name" value="TF_FadR/GntR_C"/>
</dbReference>
<evidence type="ECO:0000256" key="2">
    <source>
        <dbReference type="ARBA" id="ARBA00023125"/>
    </source>
</evidence>
<keyword evidence="3" id="KW-0804">Transcription</keyword>
<dbReference type="SMART" id="SM00345">
    <property type="entry name" value="HTH_GNTR"/>
    <property type="match status" value="1"/>
</dbReference>
<evidence type="ECO:0000259" key="4">
    <source>
        <dbReference type="PROSITE" id="PS50949"/>
    </source>
</evidence>
<dbReference type="SUPFAM" id="SSF46785">
    <property type="entry name" value="Winged helix' DNA-binding domain"/>
    <property type="match status" value="1"/>
</dbReference>
<dbReference type="RefSeq" id="WP_149955929.1">
    <property type="nucleotide sequence ID" value="NZ_BKDJ01000003.1"/>
</dbReference>
<dbReference type="Gene3D" id="1.20.120.530">
    <property type="entry name" value="GntR ligand-binding domain-like"/>
    <property type="match status" value="1"/>
</dbReference>
<dbReference type="Gene3D" id="1.10.10.10">
    <property type="entry name" value="Winged helix-like DNA-binding domain superfamily/Winged helix DNA-binding domain"/>
    <property type="match status" value="1"/>
</dbReference>
<dbReference type="SMART" id="SM00895">
    <property type="entry name" value="FCD"/>
    <property type="match status" value="1"/>
</dbReference>
<sequence>MSPGERGPSGVRPPLAGEVVSRLRDAVASGRWAVGTRIPPEPQLVTEFGVSRGTLREAVKALAHTGMLEVLRGDGTYVRATSEIRGTARRAYHEHADEDVLQVRFALDTQAARLAARTADAGVVAGLRALLARRRQAWTAGDFDAWASADWAFHLKVAEASGNPLLHELYDSFGDVFHGTKMAQRLDKGFNGCLAAGHEDLADAIEAGDGEAAVRTVIENLDYCMRWMPGV</sequence>
<keyword evidence="2" id="KW-0238">DNA-binding</keyword>
<organism evidence="5 6">
    <name type="scientific">Zafaria cholistanensis</name>
    <dbReference type="NCBI Taxonomy" id="1682741"/>
    <lineage>
        <taxon>Bacteria</taxon>
        <taxon>Bacillati</taxon>
        <taxon>Actinomycetota</taxon>
        <taxon>Actinomycetes</taxon>
        <taxon>Micrococcales</taxon>
        <taxon>Micrococcaceae</taxon>
        <taxon>Zafaria</taxon>
    </lineage>
</organism>
<dbReference type="InterPro" id="IPR011711">
    <property type="entry name" value="GntR_C"/>
</dbReference>
<dbReference type="GO" id="GO:0003700">
    <property type="term" value="F:DNA-binding transcription factor activity"/>
    <property type="evidence" value="ECO:0007669"/>
    <property type="project" value="InterPro"/>
</dbReference>
<accession>A0A5A7NMU4</accession>
<comment type="caution">
    <text evidence="5">The sequence shown here is derived from an EMBL/GenBank/DDBJ whole genome shotgun (WGS) entry which is preliminary data.</text>
</comment>
<feature type="domain" description="HTH gntR-type" evidence="4">
    <location>
        <begin position="13"/>
        <end position="81"/>
    </location>
</feature>
<name>A0A5A7NMU4_9MICC</name>
<dbReference type="PANTHER" id="PTHR43537">
    <property type="entry name" value="TRANSCRIPTIONAL REGULATOR, GNTR FAMILY"/>
    <property type="match status" value="1"/>
</dbReference>
<dbReference type="Proteomes" id="UP000325307">
    <property type="component" value="Unassembled WGS sequence"/>
</dbReference>
<protein>
    <submittedName>
        <fullName evidence="5">GntR family transcriptional regulator</fullName>
    </submittedName>
</protein>
<evidence type="ECO:0000313" key="5">
    <source>
        <dbReference type="EMBL" id="GER22273.1"/>
    </source>
</evidence>
<evidence type="ECO:0000256" key="3">
    <source>
        <dbReference type="ARBA" id="ARBA00023163"/>
    </source>
</evidence>
<keyword evidence="6" id="KW-1185">Reference proteome</keyword>
<dbReference type="EMBL" id="BKDJ01000003">
    <property type="protein sequence ID" value="GER22273.1"/>
    <property type="molecule type" value="Genomic_DNA"/>
</dbReference>
<dbReference type="PRINTS" id="PR00035">
    <property type="entry name" value="HTHGNTR"/>
</dbReference>
<dbReference type="Pfam" id="PF07729">
    <property type="entry name" value="FCD"/>
    <property type="match status" value="1"/>
</dbReference>
<proteinExistence type="predicted"/>
<dbReference type="OrthoDB" id="3575876at2"/>
<reference evidence="5 6" key="1">
    <citation type="submission" date="2019-09" db="EMBL/GenBank/DDBJ databases">
        <title>Arthrobacter zafarii sp. nov., a moderately thermotolerant and halotolerant actinobacterium isolated from Cholistan desert soil of Pakistan.</title>
        <authorList>
            <person name="Amin A."/>
            <person name="Ahmed I."/>
            <person name="Khalid N."/>
            <person name="Schumann P."/>
            <person name="Busse H.J."/>
            <person name="Khan I.U."/>
            <person name="Li S."/>
            <person name="Li W.J."/>
        </authorList>
    </citation>
    <scope>NUCLEOTIDE SEQUENCE [LARGE SCALE GENOMIC DNA]</scope>
    <source>
        <strain evidence="5 6">NCCP-1664</strain>
    </source>
</reference>
<dbReference type="InterPro" id="IPR000524">
    <property type="entry name" value="Tscrpt_reg_HTH_GntR"/>
</dbReference>
<dbReference type="PROSITE" id="PS50949">
    <property type="entry name" value="HTH_GNTR"/>
    <property type="match status" value="1"/>
</dbReference>
<dbReference type="PANTHER" id="PTHR43537:SF47">
    <property type="entry name" value="REGULATORY PROTEIN GNTR HTH"/>
    <property type="match status" value="1"/>
</dbReference>
<gene>
    <name evidence="5" type="ORF">NCCP1664_07700</name>
</gene>
<dbReference type="SUPFAM" id="SSF48008">
    <property type="entry name" value="GntR ligand-binding domain-like"/>
    <property type="match status" value="1"/>
</dbReference>
<evidence type="ECO:0000313" key="6">
    <source>
        <dbReference type="Proteomes" id="UP000325307"/>
    </source>
</evidence>
<dbReference type="InterPro" id="IPR036390">
    <property type="entry name" value="WH_DNA-bd_sf"/>
</dbReference>